<dbReference type="GeneID" id="5719357"/>
<feature type="compositionally biased region" description="Low complexity" evidence="1">
    <location>
        <begin position="133"/>
        <end position="148"/>
    </location>
</feature>
<keyword evidence="2" id="KW-1133">Transmembrane helix</keyword>
<feature type="compositionally biased region" description="Gly residues" evidence="1">
    <location>
        <begin position="1669"/>
        <end position="1680"/>
    </location>
</feature>
<evidence type="ECO:0000313" key="4">
    <source>
        <dbReference type="Proteomes" id="UP000006906"/>
    </source>
</evidence>
<feature type="compositionally biased region" description="Low complexity" evidence="1">
    <location>
        <begin position="995"/>
        <end position="1009"/>
    </location>
</feature>
<feature type="compositionally biased region" description="Low complexity" evidence="1">
    <location>
        <begin position="493"/>
        <end position="502"/>
    </location>
</feature>
<feature type="compositionally biased region" description="Basic residues" evidence="1">
    <location>
        <begin position="107"/>
        <end position="117"/>
    </location>
</feature>
<feature type="compositionally biased region" description="Low complexity" evidence="1">
    <location>
        <begin position="1533"/>
        <end position="1544"/>
    </location>
</feature>
<feature type="region of interest" description="Disordered" evidence="1">
    <location>
        <begin position="1224"/>
        <end position="1266"/>
    </location>
</feature>
<dbReference type="Proteomes" id="UP000006906">
    <property type="component" value="Chromosome 13"/>
</dbReference>
<feature type="compositionally biased region" description="Low complexity" evidence="1">
    <location>
        <begin position="1581"/>
        <end position="1596"/>
    </location>
</feature>
<feature type="compositionally biased region" description="Low complexity" evidence="1">
    <location>
        <begin position="870"/>
        <end position="885"/>
    </location>
</feature>
<dbReference type="RefSeq" id="XP_042917591.1">
    <property type="nucleotide sequence ID" value="XM_043069616.1"/>
</dbReference>
<gene>
    <name evidence="3" type="ORF">CHLRE_13g583350v5</name>
</gene>
<organism evidence="3 4">
    <name type="scientific">Chlamydomonas reinhardtii</name>
    <name type="common">Chlamydomonas smithii</name>
    <dbReference type="NCBI Taxonomy" id="3055"/>
    <lineage>
        <taxon>Eukaryota</taxon>
        <taxon>Viridiplantae</taxon>
        <taxon>Chlorophyta</taxon>
        <taxon>core chlorophytes</taxon>
        <taxon>Chlorophyceae</taxon>
        <taxon>CS clade</taxon>
        <taxon>Chlamydomonadales</taxon>
        <taxon>Chlamydomonadaceae</taxon>
        <taxon>Chlamydomonas</taxon>
    </lineage>
</organism>
<feature type="region of interest" description="Disordered" evidence="1">
    <location>
        <begin position="1513"/>
        <end position="1550"/>
    </location>
</feature>
<dbReference type="KEGG" id="cre:CHLRE_13g583350v5"/>
<keyword evidence="2" id="KW-0472">Membrane</keyword>
<evidence type="ECO:0000256" key="1">
    <source>
        <dbReference type="SAM" id="MobiDB-lite"/>
    </source>
</evidence>
<feature type="compositionally biased region" description="Low complexity" evidence="1">
    <location>
        <begin position="1237"/>
        <end position="1250"/>
    </location>
</feature>
<feature type="compositionally biased region" description="Polar residues" evidence="1">
    <location>
        <begin position="738"/>
        <end position="753"/>
    </location>
</feature>
<keyword evidence="2" id="KW-0812">Transmembrane</keyword>
<feature type="region of interest" description="Disordered" evidence="1">
    <location>
        <begin position="990"/>
        <end position="1066"/>
    </location>
</feature>
<feature type="compositionally biased region" description="Low complexity" evidence="1">
    <location>
        <begin position="520"/>
        <end position="535"/>
    </location>
</feature>
<feature type="compositionally biased region" description="Low complexity" evidence="1">
    <location>
        <begin position="1019"/>
        <end position="1034"/>
    </location>
</feature>
<proteinExistence type="predicted"/>
<feature type="region of interest" description="Disordered" evidence="1">
    <location>
        <begin position="861"/>
        <end position="919"/>
    </location>
</feature>
<feature type="compositionally biased region" description="Gly residues" evidence="1">
    <location>
        <begin position="223"/>
        <end position="239"/>
    </location>
</feature>
<feature type="region of interest" description="Disordered" evidence="1">
    <location>
        <begin position="64"/>
        <end position="188"/>
    </location>
</feature>
<keyword evidence="4" id="KW-1185">Reference proteome</keyword>
<reference evidence="3 4" key="1">
    <citation type="journal article" date="2007" name="Science">
        <title>The Chlamydomonas genome reveals the evolution of key animal and plant functions.</title>
        <authorList>
            <person name="Merchant S.S."/>
            <person name="Prochnik S.E."/>
            <person name="Vallon O."/>
            <person name="Harris E.H."/>
            <person name="Karpowicz S.J."/>
            <person name="Witman G.B."/>
            <person name="Terry A."/>
            <person name="Salamov A."/>
            <person name="Fritz-Laylin L.K."/>
            <person name="Marechal-Drouard L."/>
            <person name="Marshall W.F."/>
            <person name="Qu L.H."/>
            <person name="Nelson D.R."/>
            <person name="Sanderfoot A.A."/>
            <person name="Spalding M.H."/>
            <person name="Kapitonov V.V."/>
            <person name="Ren Q."/>
            <person name="Ferris P."/>
            <person name="Lindquist E."/>
            <person name="Shapiro H."/>
            <person name="Lucas S.M."/>
            <person name="Grimwood J."/>
            <person name="Schmutz J."/>
            <person name="Cardol P."/>
            <person name="Cerutti H."/>
            <person name="Chanfreau G."/>
            <person name="Chen C.L."/>
            <person name="Cognat V."/>
            <person name="Croft M.T."/>
            <person name="Dent R."/>
            <person name="Dutcher S."/>
            <person name="Fernandez E."/>
            <person name="Fukuzawa H."/>
            <person name="Gonzalez-Ballester D."/>
            <person name="Gonzalez-Halphen D."/>
            <person name="Hallmann A."/>
            <person name="Hanikenne M."/>
            <person name="Hippler M."/>
            <person name="Inwood W."/>
            <person name="Jabbari K."/>
            <person name="Kalanon M."/>
            <person name="Kuras R."/>
            <person name="Lefebvre P.A."/>
            <person name="Lemaire S.D."/>
            <person name="Lobanov A.V."/>
            <person name="Lohr M."/>
            <person name="Manuell A."/>
            <person name="Meier I."/>
            <person name="Mets L."/>
            <person name="Mittag M."/>
            <person name="Mittelmeier T."/>
            <person name="Moroney J.V."/>
            <person name="Moseley J."/>
            <person name="Napoli C."/>
            <person name="Nedelcu A.M."/>
            <person name="Niyogi K."/>
            <person name="Novoselov S.V."/>
            <person name="Paulsen I.T."/>
            <person name="Pazour G."/>
            <person name="Purton S."/>
            <person name="Ral J.P."/>
            <person name="Riano-Pachon D.M."/>
            <person name="Riekhof W."/>
            <person name="Rymarquis L."/>
            <person name="Schroda M."/>
            <person name="Stern D."/>
            <person name="Umen J."/>
            <person name="Willows R."/>
            <person name="Wilson N."/>
            <person name="Zimmer S.L."/>
            <person name="Allmer J."/>
            <person name="Balk J."/>
            <person name="Bisova K."/>
            <person name="Chen C.J."/>
            <person name="Elias M."/>
            <person name="Gendler K."/>
            <person name="Hauser C."/>
            <person name="Lamb M.R."/>
            <person name="Ledford H."/>
            <person name="Long J.C."/>
            <person name="Minagawa J."/>
            <person name="Page M.D."/>
            <person name="Pan J."/>
            <person name="Pootakham W."/>
            <person name="Roje S."/>
            <person name="Rose A."/>
            <person name="Stahlberg E."/>
            <person name="Terauchi A.M."/>
            <person name="Yang P."/>
            <person name="Ball S."/>
            <person name="Bowler C."/>
            <person name="Dieckmann C.L."/>
            <person name="Gladyshev V.N."/>
            <person name="Green P."/>
            <person name="Jorgensen R."/>
            <person name="Mayfield S."/>
            <person name="Mueller-Roeber B."/>
            <person name="Rajamani S."/>
            <person name="Sayre R.T."/>
            <person name="Brokstein P."/>
            <person name="Dubchak I."/>
            <person name="Goodstein D."/>
            <person name="Hornick L."/>
            <person name="Huang Y.W."/>
            <person name="Jhaveri J."/>
            <person name="Luo Y."/>
            <person name="Martinez D."/>
            <person name="Ngau W.C."/>
            <person name="Otillar B."/>
            <person name="Poliakov A."/>
            <person name="Porter A."/>
            <person name="Szajkowski L."/>
            <person name="Werner G."/>
            <person name="Zhou K."/>
            <person name="Grigoriev I.V."/>
            <person name="Rokhsar D.S."/>
            <person name="Grossman A.R."/>
        </authorList>
    </citation>
    <scope>NUCLEOTIDE SEQUENCE [LARGE SCALE GENOMIC DNA]</scope>
    <source>
        <strain evidence="4">CC-503</strain>
    </source>
</reference>
<evidence type="ECO:0000313" key="3">
    <source>
        <dbReference type="EMBL" id="PNW74052.1"/>
    </source>
</evidence>
<feature type="region of interest" description="Disordered" evidence="1">
    <location>
        <begin position="1666"/>
        <end position="1703"/>
    </location>
</feature>
<dbReference type="ExpressionAtlas" id="A0A2K3D0I7">
    <property type="expression patterns" value="baseline"/>
</dbReference>
<feature type="region of interest" description="Disordered" evidence="1">
    <location>
        <begin position="737"/>
        <end position="789"/>
    </location>
</feature>
<dbReference type="OrthoDB" id="553238at2759"/>
<feature type="region of interest" description="Disordered" evidence="1">
    <location>
        <begin position="1571"/>
        <end position="1596"/>
    </location>
</feature>
<dbReference type="OMA" id="CCASESA"/>
<feature type="region of interest" description="Disordered" evidence="1">
    <location>
        <begin position="493"/>
        <end position="594"/>
    </location>
</feature>
<name>A0A2K3D0I7_CHLRE</name>
<feature type="compositionally biased region" description="Low complexity" evidence="1">
    <location>
        <begin position="765"/>
        <end position="789"/>
    </location>
</feature>
<dbReference type="InParanoid" id="A0A2K3D0I7"/>
<feature type="region of interest" description="Disordered" evidence="1">
    <location>
        <begin position="1080"/>
        <end position="1103"/>
    </location>
</feature>
<feature type="region of interest" description="Disordered" evidence="1">
    <location>
        <begin position="222"/>
        <end position="267"/>
    </location>
</feature>
<dbReference type="PaxDb" id="3055-EDP08849"/>
<dbReference type="EMBL" id="CM008974">
    <property type="protein sequence ID" value="PNW74052.1"/>
    <property type="molecule type" value="Genomic_DNA"/>
</dbReference>
<dbReference type="Gramene" id="PNW74052">
    <property type="protein sequence ID" value="PNW74052"/>
    <property type="gene ID" value="CHLRE_13g583350v5"/>
</dbReference>
<protein>
    <submittedName>
        <fullName evidence="3">Uncharacterized protein</fullName>
    </submittedName>
</protein>
<accession>A0A2K3D0I7</accession>
<sequence>MSSPSPKSPPPLGNGDKIPWWMPGESTALRIGVFAGLCVAAFLALLAVVYTACRWRKWMRRRRRSVGAGVGSSGSVEAELSERADGSGRKQLPGEDPSVDANSVANGHHHQHHHHGHYNAARSGDSQERLPLTSAAAAGTDASGDGSTPSSPDTALAGDKQHGSRSRGRWGGPAAAAGDEQGASGMAAAKRARSAGAGAAAGAGVGGKAALAPAQGGAVLEIGEGGGSSGGSCSEGGTAGPSRSPDQVSKQAGPGHTPPPQTLPPQPHVQAMYATRALFESYGQRDVERRLRQAVFGSLGGPTPPTSGASVAAVAAAGVAAGRVAAPPAAAPSQASLATLASAGTLPELASLQLQPTQPPVAAPSGPWGAYSARDLLLGRNRRPVLRSTWGLPAPLQPPPVAPTPALEPAPAAAASLVLPQDGAVAGATSPVAAVGSAAGGTAALSAAGAAAAAGTAAAGVAAALADPAPVPSPVGRAPVARAASEAAPAEAAPAAAAAAGEQQQSPTASAAAEDDYTVPSSRPGPGPASGSRQGPGPGDMHVQDAATTAAEGAPLPASPAAGAADLAAPQSPSPAAYSSAPALSGSPASVAPAPASAAPVTAAAPAGPAEAASPAVPPVAVGAAVGLAAGAATAGGLLAADAWRRRERPRTPHDGQHQREAHTEDDHSAGAFLESVPEAEEPVSAAALHAAPPAAVEAAPPHAAYNAGDVVAPPVWVGVGPTAAAAAAAAAPEVASPTGQHRFSRSSTQHSCTWPPGPQSIHDASALLPAGPSGLGAPAPHAPDGAPVAAMGGTGAAAAVAAAGAMEVPGNSTGPGATMAHVGDASTPLSGDVGEALTGPVVAPGEVNLDVTESPYATAGGLQTGAAGGDAAAQVQDPDLAAGDGPPPSQLGDAAHHAQRPARDAAGAEDSFGAPTPRAVMGTEAATFDGSAEHAAATPTASAAAAAAPVLSGAESTGTGTGSLAAAAAAALSGAVLGAAVVSVAAGPDSSQRHSAGALSGAHASHSGYETPRSGTGSFSSAARPTSATAASAELEQPHQLSHPCQLQPGGVAHVHRPPSSPEPHAVAAVLACLHGEDPEPELTTASARAERDGGGSRPQSYSVLALSNMSDLTPAAAAAVSAAPSSAGGSSSSGLAAAAQRLLLLQQRAAAGAAGAGAAASPRDVGAVLAAPTGSSGTALTPALAAAATAVAVSPATASLATDHGGLLVTGSRTHSQTSLLVAPSHPASQSNTHAGAAAASGSGAPAPLSRLTSPRHGQLLGSYSPRESASASAAVARVGAAGAAAVAAAGMGASGVTSRQPSATGMREQLAGHLAQLLAVGVCSTAGSSVSGSRAGRESEAVLGLDEFLHVGTSARRKDAVTAPAAAAVVTTAATAGSAGASGALAHVPPPVSPPIAPRERSFAALAAAVAAGRFQRHSGGGAGGGAGVAVASNAHSAAAGGGIAAGVAATLAGHDRSPSPRPPSPPSTTVASALTSRTLFSLGGGGAVAAVTGAALGSTASPPLIAESSREDLARSTHDTPRSSVTAVAALAPGSPRRAGAPGGGPELVAALLQAQAQPREPQALLRLHEPPPAPQPQAQLRSPQRQRQQQQHLPLLEAAAPGLEGEAGRAVGHAHGHDQGQELVEQPPMTPRVWPASGAASGEGPLARSVAERLMTLNPLFRQRGGGGAGGGVSAGGATDDGRNSSAGGAESGGDELL</sequence>
<feature type="compositionally biased region" description="Low complexity" evidence="1">
    <location>
        <begin position="172"/>
        <end position="188"/>
    </location>
</feature>
<feature type="compositionally biased region" description="Pro residues" evidence="1">
    <location>
        <begin position="256"/>
        <end position="267"/>
    </location>
</feature>
<feature type="transmembrane region" description="Helical" evidence="2">
    <location>
        <begin position="31"/>
        <end position="53"/>
    </location>
</feature>
<feature type="compositionally biased region" description="Low complexity" evidence="1">
    <location>
        <begin position="550"/>
        <end position="594"/>
    </location>
</feature>
<feature type="compositionally biased region" description="Basic and acidic residues" evidence="1">
    <location>
        <begin position="1513"/>
        <end position="1525"/>
    </location>
</feature>
<evidence type="ECO:0000256" key="2">
    <source>
        <dbReference type="SAM" id="Phobius"/>
    </source>
</evidence>